<sequence length="294" mass="31748">MGKEKISLYCVNCGSKPRQPFSLPKGSFPGIHAISKSAIKPNTSARSSNQKTTTCCGSGDLTKTTDTMHTEAPTTYFSTTTVTTDTTHTEAPTTYFSTTTVMTSQNNEKVTTKYIPVASNGQSGSRLVVLVTIPVIVLAVLLLMLIGFYWMKSTARYRKRRNRNSTSGNEEIKVKDLEAGKGKTNSNGETEVPFNNYTDAGKQSGIKSKSNGNETKNTPAGQYEEVDKNMPKPQIGGSQGYEEVSNNKTPLYHTLEPDSTSNEAVTSHQDVGYDQLNRGDPSSKANVNASTSAG</sequence>
<feature type="compositionally biased region" description="Basic and acidic residues" evidence="1">
    <location>
        <begin position="170"/>
        <end position="181"/>
    </location>
</feature>
<comment type="caution">
    <text evidence="3">The sequence shown here is derived from an EMBL/GenBank/DDBJ whole genome shotgun (WGS) entry which is preliminary data.</text>
</comment>
<feature type="compositionally biased region" description="Polar residues" evidence="1">
    <location>
        <begin position="205"/>
        <end position="220"/>
    </location>
</feature>
<evidence type="ECO:0000313" key="3">
    <source>
        <dbReference type="EMBL" id="PIK56828.1"/>
    </source>
</evidence>
<keyword evidence="2" id="KW-0472">Membrane</keyword>
<protein>
    <submittedName>
        <fullName evidence="3">Uncharacterized protein</fullName>
    </submittedName>
</protein>
<evidence type="ECO:0000256" key="2">
    <source>
        <dbReference type="SAM" id="Phobius"/>
    </source>
</evidence>
<evidence type="ECO:0000256" key="1">
    <source>
        <dbReference type="SAM" id="MobiDB-lite"/>
    </source>
</evidence>
<gene>
    <name evidence="3" type="ORF">BSL78_06230</name>
</gene>
<feature type="compositionally biased region" description="Polar residues" evidence="1">
    <location>
        <begin position="257"/>
        <end position="269"/>
    </location>
</feature>
<proteinExistence type="predicted"/>
<keyword evidence="2" id="KW-1133">Transmembrane helix</keyword>
<dbReference type="EMBL" id="MRZV01000162">
    <property type="protein sequence ID" value="PIK56828.1"/>
    <property type="molecule type" value="Genomic_DNA"/>
</dbReference>
<keyword evidence="4" id="KW-1185">Reference proteome</keyword>
<dbReference type="AlphaFoldDB" id="A0A2G8L982"/>
<organism evidence="3 4">
    <name type="scientific">Stichopus japonicus</name>
    <name type="common">Sea cucumber</name>
    <dbReference type="NCBI Taxonomy" id="307972"/>
    <lineage>
        <taxon>Eukaryota</taxon>
        <taxon>Metazoa</taxon>
        <taxon>Echinodermata</taxon>
        <taxon>Eleutherozoa</taxon>
        <taxon>Echinozoa</taxon>
        <taxon>Holothuroidea</taxon>
        <taxon>Aspidochirotacea</taxon>
        <taxon>Aspidochirotida</taxon>
        <taxon>Stichopodidae</taxon>
        <taxon>Apostichopus</taxon>
    </lineage>
</organism>
<dbReference type="Proteomes" id="UP000230750">
    <property type="component" value="Unassembled WGS sequence"/>
</dbReference>
<reference evidence="3 4" key="1">
    <citation type="journal article" date="2017" name="PLoS Biol.">
        <title>The sea cucumber genome provides insights into morphological evolution and visceral regeneration.</title>
        <authorList>
            <person name="Zhang X."/>
            <person name="Sun L."/>
            <person name="Yuan J."/>
            <person name="Sun Y."/>
            <person name="Gao Y."/>
            <person name="Zhang L."/>
            <person name="Li S."/>
            <person name="Dai H."/>
            <person name="Hamel J.F."/>
            <person name="Liu C."/>
            <person name="Yu Y."/>
            <person name="Liu S."/>
            <person name="Lin W."/>
            <person name="Guo K."/>
            <person name="Jin S."/>
            <person name="Xu P."/>
            <person name="Storey K.B."/>
            <person name="Huan P."/>
            <person name="Zhang T."/>
            <person name="Zhou Y."/>
            <person name="Zhang J."/>
            <person name="Lin C."/>
            <person name="Li X."/>
            <person name="Xing L."/>
            <person name="Huo D."/>
            <person name="Sun M."/>
            <person name="Wang L."/>
            <person name="Mercier A."/>
            <person name="Li F."/>
            <person name="Yang H."/>
            <person name="Xiang J."/>
        </authorList>
    </citation>
    <scope>NUCLEOTIDE SEQUENCE [LARGE SCALE GENOMIC DNA]</scope>
    <source>
        <strain evidence="3">Shaxun</strain>
        <tissue evidence="3">Muscle</tissue>
    </source>
</reference>
<feature type="transmembrane region" description="Helical" evidence="2">
    <location>
        <begin position="127"/>
        <end position="151"/>
    </location>
</feature>
<accession>A0A2G8L982</accession>
<evidence type="ECO:0000313" key="4">
    <source>
        <dbReference type="Proteomes" id="UP000230750"/>
    </source>
</evidence>
<feature type="compositionally biased region" description="Polar residues" evidence="1">
    <location>
        <begin position="183"/>
        <end position="198"/>
    </location>
</feature>
<keyword evidence="2" id="KW-0812">Transmembrane</keyword>
<feature type="region of interest" description="Disordered" evidence="1">
    <location>
        <begin position="159"/>
        <end position="294"/>
    </location>
</feature>
<name>A0A2G8L982_STIJA</name>
<feature type="compositionally biased region" description="Polar residues" evidence="1">
    <location>
        <begin position="283"/>
        <end position="294"/>
    </location>
</feature>